<dbReference type="GO" id="GO:0016042">
    <property type="term" value="P:lipid catabolic process"/>
    <property type="evidence" value="ECO:0007669"/>
    <property type="project" value="UniProtKB-KW"/>
</dbReference>
<keyword evidence="5" id="KW-0378">Hydrolase</keyword>
<evidence type="ECO:0000256" key="6">
    <source>
        <dbReference type="ARBA" id="ARBA00022963"/>
    </source>
</evidence>
<keyword evidence="4" id="KW-0732">Signal</keyword>
<dbReference type="Proteomes" id="UP000585474">
    <property type="component" value="Unassembled WGS sequence"/>
</dbReference>
<evidence type="ECO:0000313" key="9">
    <source>
        <dbReference type="Proteomes" id="UP000585474"/>
    </source>
</evidence>
<dbReference type="PANTHER" id="PTHR45650:SF14">
    <property type="entry name" value="GDSL ESTERASE_LIPASE 7-LIKE"/>
    <property type="match status" value="1"/>
</dbReference>
<evidence type="ECO:0000256" key="2">
    <source>
        <dbReference type="ARBA" id="ARBA00008668"/>
    </source>
</evidence>
<evidence type="ECO:0000256" key="5">
    <source>
        <dbReference type="ARBA" id="ARBA00022801"/>
    </source>
</evidence>
<evidence type="ECO:0000256" key="4">
    <source>
        <dbReference type="ARBA" id="ARBA00022729"/>
    </source>
</evidence>
<comment type="caution">
    <text evidence="8">The sequence shown here is derived from an EMBL/GenBank/DDBJ whole genome shotgun (WGS) entry which is preliminary data.</text>
</comment>
<evidence type="ECO:0000256" key="7">
    <source>
        <dbReference type="ARBA" id="ARBA00023098"/>
    </source>
</evidence>
<proteinExistence type="inferred from homology"/>
<dbReference type="Gene3D" id="3.40.50.1110">
    <property type="entry name" value="SGNH hydrolase"/>
    <property type="match status" value="1"/>
</dbReference>
<protein>
    <recommendedName>
        <fullName evidence="10">GDSL esterase/lipase</fullName>
    </recommendedName>
</protein>
<dbReference type="InterPro" id="IPR051238">
    <property type="entry name" value="GDSL_esterase/lipase"/>
</dbReference>
<organism evidence="8 9">
    <name type="scientific">Actinidia rufa</name>
    <dbReference type="NCBI Taxonomy" id="165716"/>
    <lineage>
        <taxon>Eukaryota</taxon>
        <taxon>Viridiplantae</taxon>
        <taxon>Streptophyta</taxon>
        <taxon>Embryophyta</taxon>
        <taxon>Tracheophyta</taxon>
        <taxon>Spermatophyta</taxon>
        <taxon>Magnoliopsida</taxon>
        <taxon>eudicotyledons</taxon>
        <taxon>Gunneridae</taxon>
        <taxon>Pentapetalae</taxon>
        <taxon>asterids</taxon>
        <taxon>Ericales</taxon>
        <taxon>Actinidiaceae</taxon>
        <taxon>Actinidia</taxon>
    </lineage>
</organism>
<dbReference type="PANTHER" id="PTHR45650">
    <property type="entry name" value="GDSL-LIKE LIPASE/ACYLHYDROLASE-RELATED"/>
    <property type="match status" value="1"/>
</dbReference>
<evidence type="ECO:0000256" key="3">
    <source>
        <dbReference type="ARBA" id="ARBA00022525"/>
    </source>
</evidence>
<name>A0A7J0EF92_9ERIC</name>
<keyword evidence="3" id="KW-0964">Secreted</keyword>
<comment type="similarity">
    <text evidence="2">Belongs to the 'GDSL' lipolytic enzyme family.</text>
</comment>
<gene>
    <name evidence="8" type="ORF">Acr_03g0016100</name>
</gene>
<dbReference type="OrthoDB" id="1600564at2759"/>
<sequence>MFEIGPIGCIPSITRQIKHNGTCVEDVNKAVAIFNNHLPSMLKNLNTTLPGSNFVLGHAYSLATNVISNPKANRHQQSMLHCLGKWDVALYSAATTMPKRRRTRVLGRLSSYRNYVFADGNTLFLWYLCLHSTEHPGANTNIKGGM</sequence>
<dbReference type="GO" id="GO:0016787">
    <property type="term" value="F:hydrolase activity"/>
    <property type="evidence" value="ECO:0007669"/>
    <property type="project" value="UniProtKB-KW"/>
</dbReference>
<dbReference type="GO" id="GO:0005576">
    <property type="term" value="C:extracellular region"/>
    <property type="evidence" value="ECO:0007669"/>
    <property type="project" value="UniProtKB-SubCell"/>
</dbReference>
<reference evidence="8 9" key="1">
    <citation type="submission" date="2019-07" db="EMBL/GenBank/DDBJ databases">
        <title>De Novo Assembly of kiwifruit Actinidia rufa.</title>
        <authorList>
            <person name="Sugita-Konishi S."/>
            <person name="Sato K."/>
            <person name="Mori E."/>
            <person name="Abe Y."/>
            <person name="Kisaki G."/>
            <person name="Hamano K."/>
            <person name="Suezawa K."/>
            <person name="Otani M."/>
            <person name="Fukuda T."/>
            <person name="Manabe T."/>
            <person name="Gomi K."/>
            <person name="Tabuchi M."/>
            <person name="Akimitsu K."/>
            <person name="Kataoka I."/>
        </authorList>
    </citation>
    <scope>NUCLEOTIDE SEQUENCE [LARGE SCALE GENOMIC DNA]</scope>
    <source>
        <strain evidence="9">cv. Fuchu</strain>
    </source>
</reference>
<keyword evidence="7" id="KW-0443">Lipid metabolism</keyword>
<evidence type="ECO:0000313" key="8">
    <source>
        <dbReference type="EMBL" id="GFY84836.1"/>
    </source>
</evidence>
<keyword evidence="6" id="KW-0442">Lipid degradation</keyword>
<comment type="subcellular location">
    <subcellularLocation>
        <location evidence="1">Secreted</location>
    </subcellularLocation>
</comment>
<dbReference type="AlphaFoldDB" id="A0A7J0EF92"/>
<keyword evidence="9" id="KW-1185">Reference proteome</keyword>
<accession>A0A7J0EF92</accession>
<evidence type="ECO:0008006" key="10">
    <source>
        <dbReference type="Google" id="ProtNLM"/>
    </source>
</evidence>
<dbReference type="InterPro" id="IPR036514">
    <property type="entry name" value="SGNH_hydro_sf"/>
</dbReference>
<evidence type="ECO:0000256" key="1">
    <source>
        <dbReference type="ARBA" id="ARBA00004613"/>
    </source>
</evidence>
<dbReference type="EMBL" id="BJWL01000003">
    <property type="protein sequence ID" value="GFY84836.1"/>
    <property type="molecule type" value="Genomic_DNA"/>
</dbReference>